<dbReference type="PANTHER" id="PTHR48048">
    <property type="entry name" value="GLYCOSYLTRANSFERASE"/>
    <property type="match status" value="1"/>
</dbReference>
<evidence type="ECO:0000256" key="2">
    <source>
        <dbReference type="ARBA" id="ARBA00022676"/>
    </source>
</evidence>
<comment type="similarity">
    <text evidence="1">Belongs to the UDP-glycosyltransferase family.</text>
</comment>
<dbReference type="Proteomes" id="UP001163823">
    <property type="component" value="Chromosome 3"/>
</dbReference>
<evidence type="ECO:0000256" key="1">
    <source>
        <dbReference type="ARBA" id="ARBA00009995"/>
    </source>
</evidence>
<dbReference type="SUPFAM" id="SSF53756">
    <property type="entry name" value="UDP-Glycosyltransferase/glycogen phosphorylase"/>
    <property type="match status" value="1"/>
</dbReference>
<organism evidence="3 4">
    <name type="scientific">Quillaja saponaria</name>
    <name type="common">Soap bark tree</name>
    <dbReference type="NCBI Taxonomy" id="32244"/>
    <lineage>
        <taxon>Eukaryota</taxon>
        <taxon>Viridiplantae</taxon>
        <taxon>Streptophyta</taxon>
        <taxon>Embryophyta</taxon>
        <taxon>Tracheophyta</taxon>
        <taxon>Spermatophyta</taxon>
        <taxon>Magnoliopsida</taxon>
        <taxon>eudicotyledons</taxon>
        <taxon>Gunneridae</taxon>
        <taxon>Pentapetalae</taxon>
        <taxon>rosids</taxon>
        <taxon>fabids</taxon>
        <taxon>Fabales</taxon>
        <taxon>Quillajaceae</taxon>
        <taxon>Quillaja</taxon>
    </lineage>
</organism>
<proteinExistence type="inferred from homology"/>
<dbReference type="GO" id="GO:0035251">
    <property type="term" value="F:UDP-glucosyltransferase activity"/>
    <property type="evidence" value="ECO:0007669"/>
    <property type="project" value="InterPro"/>
</dbReference>
<dbReference type="Gene3D" id="3.40.50.2000">
    <property type="entry name" value="Glycogen Phosphorylase B"/>
    <property type="match status" value="1"/>
</dbReference>
<dbReference type="InterPro" id="IPR050481">
    <property type="entry name" value="UDP-glycosyltransf_plant"/>
</dbReference>
<accession>A0AAD7VFN4</accession>
<gene>
    <name evidence="3" type="ORF">O6P43_004243</name>
</gene>
<dbReference type="KEGG" id="qsa:O6P43_004243"/>
<keyword evidence="2" id="KW-0808">Transferase</keyword>
<dbReference type="EMBL" id="JARAOO010000003">
    <property type="protein sequence ID" value="KAJ7974122.1"/>
    <property type="molecule type" value="Genomic_DNA"/>
</dbReference>
<keyword evidence="2" id="KW-0328">Glycosyltransferase</keyword>
<protein>
    <submittedName>
        <fullName evidence="3">Glycosyltransferase</fullName>
    </submittedName>
</protein>
<keyword evidence="4" id="KW-1185">Reference proteome</keyword>
<comment type="caution">
    <text evidence="3">The sequence shown here is derived from an EMBL/GenBank/DDBJ whole genome shotgun (WGS) entry which is preliminary data.</text>
</comment>
<evidence type="ECO:0000313" key="4">
    <source>
        <dbReference type="Proteomes" id="UP001163823"/>
    </source>
</evidence>
<reference evidence="3" key="1">
    <citation type="journal article" date="2023" name="Science">
        <title>Elucidation of the pathway for biosynthesis of saponin adjuvants from the soapbark tree.</title>
        <authorList>
            <person name="Reed J."/>
            <person name="Orme A."/>
            <person name="El-Demerdash A."/>
            <person name="Owen C."/>
            <person name="Martin L.B.B."/>
            <person name="Misra R.C."/>
            <person name="Kikuchi S."/>
            <person name="Rejzek M."/>
            <person name="Martin A.C."/>
            <person name="Harkess A."/>
            <person name="Leebens-Mack J."/>
            <person name="Louveau T."/>
            <person name="Stephenson M.J."/>
            <person name="Osbourn A."/>
        </authorList>
    </citation>
    <scope>NUCLEOTIDE SEQUENCE</scope>
    <source>
        <strain evidence="3">S10</strain>
    </source>
</reference>
<dbReference type="PANTHER" id="PTHR48048:SF30">
    <property type="entry name" value="GLYCOSYLTRANSFERASE"/>
    <property type="match status" value="1"/>
</dbReference>
<dbReference type="AlphaFoldDB" id="A0AAD7VFN4"/>
<evidence type="ECO:0000313" key="3">
    <source>
        <dbReference type="EMBL" id="KAJ7974122.1"/>
    </source>
</evidence>
<sequence>MEGAIVLYPSPAIGHLISMIELGKLILTHKPSLSIHILITTPPYSGGSTASDIATVSSTFPSITFHNLPTITPPPTIAASTPNHETLTFEVIRLNNPNVHQSLLSISESYSIQAFIFDFFCTQSLLVTSQLNIPAYYFSTSGATSFASVLDL</sequence>
<name>A0AAD7VFN4_QUISA</name>